<keyword evidence="1" id="KW-0175">Coiled coil</keyword>
<evidence type="ECO:0000256" key="1">
    <source>
        <dbReference type="SAM" id="Coils"/>
    </source>
</evidence>
<accession>A0ABU0H5N3</accession>
<dbReference type="RefSeq" id="WP_266348518.1">
    <property type="nucleotide sequence ID" value="NZ_JAPKNG010000002.1"/>
</dbReference>
<feature type="coiled-coil region" evidence="1">
    <location>
        <begin position="53"/>
        <end position="80"/>
    </location>
</feature>
<evidence type="ECO:0000259" key="2">
    <source>
        <dbReference type="Pfam" id="PF05099"/>
    </source>
</evidence>
<dbReference type="SUPFAM" id="SSF158682">
    <property type="entry name" value="TerB-like"/>
    <property type="match status" value="1"/>
</dbReference>
<feature type="domain" description="Co-chaperone DjlA N-terminal" evidence="2">
    <location>
        <begin position="27"/>
        <end position="143"/>
    </location>
</feature>
<dbReference type="Gene3D" id="1.10.3680.10">
    <property type="entry name" value="TerB-like"/>
    <property type="match status" value="1"/>
</dbReference>
<dbReference type="Proteomes" id="UP001241603">
    <property type="component" value="Unassembled WGS sequence"/>
</dbReference>
<keyword evidence="4" id="KW-1185">Reference proteome</keyword>
<dbReference type="Pfam" id="PF05099">
    <property type="entry name" value="TerB"/>
    <property type="match status" value="1"/>
</dbReference>
<name>A0ABU0H5N3_9HYPH</name>
<comment type="caution">
    <text evidence="3">The sequence shown here is derived from an EMBL/GenBank/DDBJ whole genome shotgun (WGS) entry which is preliminary data.</text>
</comment>
<reference evidence="3 4" key="1">
    <citation type="submission" date="2023-07" db="EMBL/GenBank/DDBJ databases">
        <title>Genomic Encyclopedia of Type Strains, Phase IV (KMG-IV): sequencing the most valuable type-strain genomes for metagenomic binning, comparative biology and taxonomic classification.</title>
        <authorList>
            <person name="Goeker M."/>
        </authorList>
    </citation>
    <scope>NUCLEOTIDE SEQUENCE [LARGE SCALE GENOMIC DNA]</scope>
    <source>
        <strain evidence="3 4">B6-8</strain>
    </source>
</reference>
<gene>
    <name evidence="3" type="ORF">QO014_001996</name>
</gene>
<dbReference type="EMBL" id="JAUSVO010000002">
    <property type="protein sequence ID" value="MDQ0437611.1"/>
    <property type="molecule type" value="Genomic_DNA"/>
</dbReference>
<evidence type="ECO:0000313" key="3">
    <source>
        <dbReference type="EMBL" id="MDQ0437611.1"/>
    </source>
</evidence>
<dbReference type="InterPro" id="IPR029024">
    <property type="entry name" value="TerB-like"/>
</dbReference>
<proteinExistence type="predicted"/>
<dbReference type="CDD" id="cd07313">
    <property type="entry name" value="terB_like_2"/>
    <property type="match status" value="1"/>
</dbReference>
<protein>
    <submittedName>
        <fullName evidence="3">Tellurite resistance protein B-like protein</fullName>
    </submittedName>
</protein>
<sequence length="155" mass="17842">MLKALRSFLSELTGADEERRFSEDDHRLAAAALLYHVIAVDGSVSEKERTRLHDLLKARYALAEEETEDLIREAETADDEAVDLYRFTSILKDRLDDDGREQIIAMMWDLVYQDDHVHEFEENVIWRVAELLGVSSRERIRLKKIIQSGGAPVLS</sequence>
<evidence type="ECO:0000313" key="4">
    <source>
        <dbReference type="Proteomes" id="UP001241603"/>
    </source>
</evidence>
<dbReference type="InterPro" id="IPR007791">
    <property type="entry name" value="DjlA_N"/>
</dbReference>
<organism evidence="3 4">
    <name type="scientific">Kaistia dalseonensis</name>
    <dbReference type="NCBI Taxonomy" id="410840"/>
    <lineage>
        <taxon>Bacteria</taxon>
        <taxon>Pseudomonadati</taxon>
        <taxon>Pseudomonadota</taxon>
        <taxon>Alphaproteobacteria</taxon>
        <taxon>Hyphomicrobiales</taxon>
        <taxon>Kaistiaceae</taxon>
        <taxon>Kaistia</taxon>
    </lineage>
</organism>